<dbReference type="Proteomes" id="UP000032534">
    <property type="component" value="Unassembled WGS sequence"/>
</dbReference>
<evidence type="ECO:0000256" key="1">
    <source>
        <dbReference type="SAM" id="Phobius"/>
    </source>
</evidence>
<organism evidence="2 3">
    <name type="scientific">Paenibacillus terrae</name>
    <dbReference type="NCBI Taxonomy" id="159743"/>
    <lineage>
        <taxon>Bacteria</taxon>
        <taxon>Bacillati</taxon>
        <taxon>Bacillota</taxon>
        <taxon>Bacilli</taxon>
        <taxon>Bacillales</taxon>
        <taxon>Paenibacillaceae</taxon>
        <taxon>Paenibacillus</taxon>
    </lineage>
</organism>
<dbReference type="RefSeq" id="WP_044644384.1">
    <property type="nucleotide sequence ID" value="NZ_JTHP01000001.1"/>
</dbReference>
<dbReference type="EMBL" id="JTHP01000001">
    <property type="protein sequence ID" value="KJD47600.1"/>
    <property type="molecule type" value="Genomic_DNA"/>
</dbReference>
<dbReference type="OrthoDB" id="2640688at2"/>
<proteinExistence type="predicted"/>
<dbReference type="AlphaFoldDB" id="A0A0D7X811"/>
<protein>
    <submittedName>
        <fullName evidence="2">Uncharacterized protein</fullName>
    </submittedName>
</protein>
<feature type="transmembrane region" description="Helical" evidence="1">
    <location>
        <begin position="37"/>
        <end position="59"/>
    </location>
</feature>
<comment type="caution">
    <text evidence="2">The sequence shown here is derived from an EMBL/GenBank/DDBJ whole genome shotgun (WGS) entry which is preliminary data.</text>
</comment>
<keyword evidence="1" id="KW-1133">Transmembrane helix</keyword>
<evidence type="ECO:0000313" key="3">
    <source>
        <dbReference type="Proteomes" id="UP000032534"/>
    </source>
</evidence>
<sequence>MNKVFLLPLVLATLFMYLIDRKSLKSAPAVNRWVSRVLYVISIGIWIYGTSTKSSVYVATWLSRFIDMWIPPVL</sequence>
<accession>A0A0D7X811</accession>
<keyword evidence="1" id="KW-0812">Transmembrane</keyword>
<reference evidence="2 3" key="1">
    <citation type="submission" date="2014-11" db="EMBL/GenBank/DDBJ databases">
        <title>Draft Genome Sequences of Paenibacillus polymyxa NRRL B-30509 and Paenibacillus terrae NRRL B-30644, Strains from a Poultry Environment that Produce Tridecaptin A and Paenicidins.</title>
        <authorList>
            <person name="van Belkum M.J."/>
            <person name="Lohans C.T."/>
            <person name="Vederas J.C."/>
        </authorList>
    </citation>
    <scope>NUCLEOTIDE SEQUENCE [LARGE SCALE GENOMIC DNA]</scope>
    <source>
        <strain evidence="2 3">NRRL B-30644</strain>
    </source>
</reference>
<evidence type="ECO:0000313" key="2">
    <source>
        <dbReference type="EMBL" id="KJD47600.1"/>
    </source>
</evidence>
<keyword evidence="1" id="KW-0472">Membrane</keyword>
<keyword evidence="3" id="KW-1185">Reference proteome</keyword>
<dbReference type="PATRIC" id="fig|159743.3.peg.275"/>
<name>A0A0D7X811_9BACL</name>
<gene>
    <name evidence="2" type="ORF">QD47_01205</name>
</gene>